<gene>
    <name evidence="1" type="ORF">LCGC14_2807750</name>
</gene>
<feature type="non-terminal residue" evidence="1">
    <location>
        <position position="1"/>
    </location>
</feature>
<comment type="caution">
    <text evidence="1">The sequence shown here is derived from an EMBL/GenBank/DDBJ whole genome shotgun (WGS) entry which is preliminary data.</text>
</comment>
<sequence length="108" mass="12526">EETPPHKMTQILEALSTGGVELLGGFERIPPSDRPGWIVIVTSRRGTVWNVVITAHENPPRFTTWLVQRIPWEYWSGKTDRDPTVYDGDYPKVYEERKQKARKVNGYE</sequence>
<evidence type="ECO:0000313" key="1">
    <source>
        <dbReference type="EMBL" id="KKK81999.1"/>
    </source>
</evidence>
<protein>
    <submittedName>
        <fullName evidence="1">Uncharacterized protein</fullName>
    </submittedName>
</protein>
<dbReference type="AlphaFoldDB" id="A0A0F9AU97"/>
<proteinExistence type="predicted"/>
<name>A0A0F9AU97_9ZZZZ</name>
<reference evidence="1" key="1">
    <citation type="journal article" date="2015" name="Nature">
        <title>Complex archaea that bridge the gap between prokaryotes and eukaryotes.</title>
        <authorList>
            <person name="Spang A."/>
            <person name="Saw J.H."/>
            <person name="Jorgensen S.L."/>
            <person name="Zaremba-Niedzwiedzka K."/>
            <person name="Martijn J."/>
            <person name="Lind A.E."/>
            <person name="van Eijk R."/>
            <person name="Schleper C."/>
            <person name="Guy L."/>
            <person name="Ettema T.J."/>
        </authorList>
    </citation>
    <scope>NUCLEOTIDE SEQUENCE</scope>
</reference>
<dbReference type="EMBL" id="LAZR01052870">
    <property type="protein sequence ID" value="KKK81999.1"/>
    <property type="molecule type" value="Genomic_DNA"/>
</dbReference>
<accession>A0A0F9AU97</accession>
<organism evidence="1">
    <name type="scientific">marine sediment metagenome</name>
    <dbReference type="NCBI Taxonomy" id="412755"/>
    <lineage>
        <taxon>unclassified sequences</taxon>
        <taxon>metagenomes</taxon>
        <taxon>ecological metagenomes</taxon>
    </lineage>
</organism>